<dbReference type="PANTHER" id="PTHR47635">
    <property type="entry name" value="CUB DOMAIN-CONTAINING PROTEIN"/>
    <property type="match status" value="1"/>
</dbReference>
<dbReference type="SUPFAM" id="SSF49899">
    <property type="entry name" value="Concanavalin A-like lectins/glucanases"/>
    <property type="match status" value="1"/>
</dbReference>
<dbReference type="Proteomes" id="UP001249851">
    <property type="component" value="Unassembled WGS sequence"/>
</dbReference>
<dbReference type="InterPro" id="IPR013320">
    <property type="entry name" value="ConA-like_dom_sf"/>
</dbReference>
<evidence type="ECO:0000313" key="3">
    <source>
        <dbReference type="EMBL" id="KAK2547036.1"/>
    </source>
</evidence>
<name>A0AAD9URB1_ACRCE</name>
<gene>
    <name evidence="3" type="ORF">P5673_033195</name>
</gene>
<dbReference type="AlphaFoldDB" id="A0AAD9URB1"/>
<keyword evidence="1" id="KW-0732">Signal</keyword>
<dbReference type="PROSITE" id="PS51257">
    <property type="entry name" value="PROKAR_LIPOPROTEIN"/>
    <property type="match status" value="1"/>
</dbReference>
<dbReference type="InterPro" id="IPR006571">
    <property type="entry name" value="TLDc_dom"/>
</dbReference>
<dbReference type="Gene3D" id="2.60.120.200">
    <property type="match status" value="1"/>
</dbReference>
<dbReference type="EMBL" id="JARQWQ010000224">
    <property type="protein sequence ID" value="KAK2547036.1"/>
    <property type="molecule type" value="Genomic_DNA"/>
</dbReference>
<protein>
    <recommendedName>
        <fullName evidence="2">TLDc domain-containing protein</fullName>
    </recommendedName>
</protein>
<proteinExistence type="predicted"/>
<evidence type="ECO:0000259" key="2">
    <source>
        <dbReference type="PROSITE" id="PS51886"/>
    </source>
</evidence>
<evidence type="ECO:0000313" key="4">
    <source>
        <dbReference type="Proteomes" id="UP001249851"/>
    </source>
</evidence>
<feature type="domain" description="TLDc" evidence="2">
    <location>
        <begin position="413"/>
        <end position="599"/>
    </location>
</feature>
<reference evidence="3" key="2">
    <citation type="journal article" date="2023" name="Science">
        <title>Genomic signatures of disease resistance in endangered staghorn corals.</title>
        <authorList>
            <person name="Vollmer S.V."/>
            <person name="Selwyn J.D."/>
            <person name="Despard B.A."/>
            <person name="Roesel C.L."/>
        </authorList>
    </citation>
    <scope>NUCLEOTIDE SEQUENCE</scope>
    <source>
        <strain evidence="3">K2</strain>
    </source>
</reference>
<reference evidence="3" key="1">
    <citation type="journal article" date="2023" name="G3 (Bethesda)">
        <title>Whole genome assembly and annotation of the endangered Caribbean coral Acropora cervicornis.</title>
        <authorList>
            <person name="Selwyn J.D."/>
            <person name="Vollmer S.V."/>
        </authorList>
    </citation>
    <scope>NUCLEOTIDE SEQUENCE</scope>
    <source>
        <strain evidence="3">K2</strain>
    </source>
</reference>
<feature type="chain" id="PRO_5042228557" description="TLDc domain-containing protein" evidence="1">
    <location>
        <begin position="20"/>
        <end position="599"/>
    </location>
</feature>
<organism evidence="3 4">
    <name type="scientific">Acropora cervicornis</name>
    <name type="common">Staghorn coral</name>
    <dbReference type="NCBI Taxonomy" id="6130"/>
    <lineage>
        <taxon>Eukaryota</taxon>
        <taxon>Metazoa</taxon>
        <taxon>Cnidaria</taxon>
        <taxon>Anthozoa</taxon>
        <taxon>Hexacorallia</taxon>
        <taxon>Scleractinia</taxon>
        <taxon>Astrocoeniina</taxon>
        <taxon>Acroporidae</taxon>
        <taxon>Acropora</taxon>
    </lineage>
</organism>
<dbReference type="Pfam" id="PF13385">
    <property type="entry name" value="Laminin_G_3"/>
    <property type="match status" value="1"/>
</dbReference>
<sequence>MATPKTLIILLLLLGVISACPDGECRQLFFRADFTFGNRRLIKHVIESVSVRDFDNCELSCYQQPNCVSINFNVIRDSGGFHKCELNNATHRGHDNDQRWLHIQRRRVLVIKGPAKIEEPANLDTQTKAIVVFALHNGHQIIANKTSTNVKMDKPTSVTRMQFAVTPKDHTVAIANEDSLVMDSLAPVRKQTKDDDDNDGDNDDVDAIIPHPSAWFPFNGTYNTSEIDNRTTSGSKYGEVYLSLGPDGTQNGSYFFRGSPAGSINFTGINSKLDIGVSITILFWLYTYDNEPETTFLQYKGMKLVVNHEQLTLTFSEPATSNGLTGILAEKGWKFVGVSYNKTTAEAKLWIDGKIVKSDKPTVNFDSQLLTLGGDNFKGKITQLMLFNLSLTEEQIQGIKGKMRLPAMIFNSTIISNNSFYKAELASFLAPVVGQMESKWKLCYSALAYANKKHPKTFHDNCDNKNHTVTIIKRATYIFGGYTDIPWEATSSKTWGETMKAFIFSLKTSSKALPPFKCLAISKYKAIYKSSRFGPSFGENPCLYISSSKTSVARIGYPYSVPIEVDRKAQGVPVKVNEEVLAGADLFFVPDNYEVFYLA</sequence>
<dbReference type="Pfam" id="PF07534">
    <property type="entry name" value="TLD"/>
    <property type="match status" value="1"/>
</dbReference>
<comment type="caution">
    <text evidence="3">The sequence shown here is derived from an EMBL/GenBank/DDBJ whole genome shotgun (WGS) entry which is preliminary data.</text>
</comment>
<dbReference type="PANTHER" id="PTHR47635:SF2">
    <property type="entry name" value="LAMG-LIKE JELLYROLL FOLD DOMAIN-CONTAINING PROTEIN"/>
    <property type="match status" value="1"/>
</dbReference>
<keyword evidence="4" id="KW-1185">Reference proteome</keyword>
<accession>A0AAD9URB1</accession>
<evidence type="ECO:0000256" key="1">
    <source>
        <dbReference type="SAM" id="SignalP"/>
    </source>
</evidence>
<feature type="signal peptide" evidence="1">
    <location>
        <begin position="1"/>
        <end position="19"/>
    </location>
</feature>
<dbReference type="PROSITE" id="PS51886">
    <property type="entry name" value="TLDC"/>
    <property type="match status" value="1"/>
</dbReference>